<reference evidence="5 6" key="1">
    <citation type="submission" date="2014-03" db="EMBL/GenBank/DDBJ databases">
        <title>Draft genome sequence of Deinococcus phoenicis 1P10ME.</title>
        <authorList>
            <person name="Stepanov V.G."/>
            <person name="Vaishampayan P."/>
            <person name="Venkateswaran K."/>
            <person name="Fox G.E."/>
        </authorList>
    </citation>
    <scope>NUCLEOTIDE SEQUENCE [LARGE SCALE GENOMIC DNA]</scope>
    <source>
        <strain evidence="5 6">1P10ME</strain>
    </source>
</reference>
<feature type="region of interest" description="Disordered" evidence="3">
    <location>
        <begin position="33"/>
        <end position="71"/>
    </location>
</feature>
<sequence>MSFRRPPFSLGRLLGTALLAGLLAACDVPSARTGTTGNGQTQTGQTGTGQTGTGQPQTGTPSSRPARDPVSGLPFIAARDLPPEGQRTLRLIAARGPFPYRKDGSAFGNREGILPRRAGGGYHEYTVPTPGEGDRGARRIVCAALTPPDAECYYSADHYTTFRRIGP</sequence>
<name>A0A016QKS5_9DEIO</name>
<feature type="compositionally biased region" description="Low complexity" evidence="3">
    <location>
        <begin position="33"/>
        <end position="45"/>
    </location>
</feature>
<keyword evidence="1" id="KW-0540">Nuclease</keyword>
<dbReference type="PATRIC" id="fig|1476583.3.peg.3284"/>
<dbReference type="eggNOG" id="COG4290">
    <property type="taxonomic scope" value="Bacteria"/>
</dbReference>
<feature type="chain" id="PRO_5001485458" evidence="4">
    <location>
        <begin position="26"/>
        <end position="167"/>
    </location>
</feature>
<dbReference type="GO" id="GO:0004521">
    <property type="term" value="F:RNA endonuclease activity"/>
    <property type="evidence" value="ECO:0007669"/>
    <property type="project" value="InterPro"/>
</dbReference>
<dbReference type="SUPFAM" id="SSF53933">
    <property type="entry name" value="Microbial ribonucleases"/>
    <property type="match status" value="1"/>
</dbReference>
<protein>
    <submittedName>
        <fullName evidence="5">Uncharacterized protein</fullName>
    </submittedName>
</protein>
<dbReference type="EMBL" id="JHAC01000070">
    <property type="protein sequence ID" value="EYB66653.1"/>
    <property type="molecule type" value="Genomic_DNA"/>
</dbReference>
<dbReference type="Pfam" id="PF00545">
    <property type="entry name" value="Ribonuclease"/>
    <property type="match status" value="1"/>
</dbReference>
<accession>A0A016QKS5</accession>
<evidence type="ECO:0000256" key="2">
    <source>
        <dbReference type="ARBA" id="ARBA00022801"/>
    </source>
</evidence>
<evidence type="ECO:0000256" key="3">
    <source>
        <dbReference type="SAM" id="MobiDB-lite"/>
    </source>
</evidence>
<organism evidence="5 6">
    <name type="scientific">Deinococcus phoenicis</name>
    <dbReference type="NCBI Taxonomy" id="1476583"/>
    <lineage>
        <taxon>Bacteria</taxon>
        <taxon>Thermotogati</taxon>
        <taxon>Deinococcota</taxon>
        <taxon>Deinococci</taxon>
        <taxon>Deinococcales</taxon>
        <taxon>Deinococcaceae</taxon>
        <taxon>Deinococcus</taxon>
    </lineage>
</organism>
<evidence type="ECO:0000256" key="4">
    <source>
        <dbReference type="SAM" id="SignalP"/>
    </source>
</evidence>
<dbReference type="STRING" id="1476583.DEIPH_ctg079orf0037"/>
<dbReference type="GO" id="GO:0003723">
    <property type="term" value="F:RNA binding"/>
    <property type="evidence" value="ECO:0007669"/>
    <property type="project" value="InterPro"/>
</dbReference>
<evidence type="ECO:0000313" key="6">
    <source>
        <dbReference type="Proteomes" id="UP000020492"/>
    </source>
</evidence>
<proteinExistence type="predicted"/>
<dbReference type="GO" id="GO:0016787">
    <property type="term" value="F:hydrolase activity"/>
    <property type="evidence" value="ECO:0007669"/>
    <property type="project" value="UniProtKB-KW"/>
</dbReference>
<keyword evidence="4" id="KW-0732">Signal</keyword>
<keyword evidence="6" id="KW-1185">Reference proteome</keyword>
<dbReference type="InterPro" id="IPR016191">
    <property type="entry name" value="Ribonuclease/ribotoxin"/>
</dbReference>
<dbReference type="InterPro" id="IPR000026">
    <property type="entry name" value="N1-like"/>
</dbReference>
<evidence type="ECO:0000256" key="1">
    <source>
        <dbReference type="ARBA" id="ARBA00022722"/>
    </source>
</evidence>
<evidence type="ECO:0000313" key="5">
    <source>
        <dbReference type="EMBL" id="EYB66653.1"/>
    </source>
</evidence>
<gene>
    <name evidence="5" type="ORF">DEIPH_ctg079orf0037</name>
</gene>
<comment type="caution">
    <text evidence="5">The sequence shown here is derived from an EMBL/GenBank/DDBJ whole genome shotgun (WGS) entry which is preliminary data.</text>
</comment>
<dbReference type="Proteomes" id="UP000020492">
    <property type="component" value="Unassembled WGS sequence"/>
</dbReference>
<dbReference type="AlphaFoldDB" id="A0A016QKS5"/>
<dbReference type="PROSITE" id="PS51257">
    <property type="entry name" value="PROKAR_LIPOPROTEIN"/>
    <property type="match status" value="1"/>
</dbReference>
<keyword evidence="2" id="KW-0378">Hydrolase</keyword>
<feature type="signal peptide" evidence="4">
    <location>
        <begin position="1"/>
        <end position="25"/>
    </location>
</feature>
<dbReference type="RefSeq" id="WP_235183275.1">
    <property type="nucleotide sequence ID" value="NZ_JHAC01000070.1"/>
</dbReference>
<dbReference type="Gene3D" id="3.10.450.30">
    <property type="entry name" value="Microbial ribonucleases"/>
    <property type="match status" value="1"/>
</dbReference>